<dbReference type="STRING" id="290052.ASU35_01600"/>
<keyword evidence="1" id="KW-0238">DNA-binding</keyword>
<dbReference type="PANTHER" id="PTHR46558">
    <property type="entry name" value="TRACRIPTIONAL REGULATORY PROTEIN-RELATED-RELATED"/>
    <property type="match status" value="1"/>
</dbReference>
<protein>
    <submittedName>
        <fullName evidence="3">XRE family transcriptional regulator</fullName>
    </submittedName>
</protein>
<comment type="caution">
    <text evidence="3">The sequence shown here is derived from an EMBL/GenBank/DDBJ whole genome shotgun (WGS) entry which is preliminary data.</text>
</comment>
<dbReference type="Gene3D" id="1.10.260.40">
    <property type="entry name" value="lambda repressor-like DNA-binding domains"/>
    <property type="match status" value="1"/>
</dbReference>
<feature type="domain" description="HTH cro/C1-type" evidence="2">
    <location>
        <begin position="12"/>
        <end position="66"/>
    </location>
</feature>
<gene>
    <name evidence="3" type="ORF">ASU35_01600</name>
</gene>
<dbReference type="SMART" id="SM00530">
    <property type="entry name" value="HTH_XRE"/>
    <property type="match status" value="1"/>
</dbReference>
<dbReference type="InterPro" id="IPR001387">
    <property type="entry name" value="Cro/C1-type_HTH"/>
</dbReference>
<dbReference type="OrthoDB" id="9813152at2"/>
<accession>A0A0V8QET0</accession>
<name>A0A0V8QET0_9FIRM</name>
<reference evidence="3 4" key="1">
    <citation type="submission" date="2015-11" db="EMBL/GenBank/DDBJ databases">
        <title>Butyribacter intestini gen. nov., sp. nov., a butyric acid-producing bacterium of the family Lachnospiraceae isolated from the human faeces.</title>
        <authorList>
            <person name="Zou Y."/>
            <person name="Xue W."/>
            <person name="Luo G."/>
            <person name="Lv M."/>
        </authorList>
    </citation>
    <scope>NUCLEOTIDE SEQUENCE [LARGE SCALE GENOMIC DNA]</scope>
    <source>
        <strain evidence="3 4">ACET-33324</strain>
    </source>
</reference>
<keyword evidence="4" id="KW-1185">Reference proteome</keyword>
<dbReference type="PANTHER" id="PTHR46558:SF11">
    <property type="entry name" value="HTH-TYPE TRANSCRIPTIONAL REGULATOR XRE"/>
    <property type="match status" value="1"/>
</dbReference>
<dbReference type="Pfam" id="PF01381">
    <property type="entry name" value="HTH_3"/>
    <property type="match status" value="1"/>
</dbReference>
<dbReference type="GO" id="GO:0003677">
    <property type="term" value="F:DNA binding"/>
    <property type="evidence" value="ECO:0007669"/>
    <property type="project" value="UniProtKB-KW"/>
</dbReference>
<dbReference type="SUPFAM" id="SSF47413">
    <property type="entry name" value="lambda repressor-like DNA-binding domains"/>
    <property type="match status" value="1"/>
</dbReference>
<organism evidence="3 4">
    <name type="scientific">Acetivibrio ethanolgignens</name>
    <dbReference type="NCBI Taxonomy" id="290052"/>
    <lineage>
        <taxon>Bacteria</taxon>
        <taxon>Bacillati</taxon>
        <taxon>Bacillota</taxon>
        <taxon>Clostridia</taxon>
        <taxon>Eubacteriales</taxon>
        <taxon>Oscillospiraceae</taxon>
        <taxon>Acetivibrio</taxon>
    </lineage>
</organism>
<dbReference type="InterPro" id="IPR010982">
    <property type="entry name" value="Lambda_DNA-bd_dom_sf"/>
</dbReference>
<evidence type="ECO:0000313" key="4">
    <source>
        <dbReference type="Proteomes" id="UP000054874"/>
    </source>
</evidence>
<proteinExistence type="predicted"/>
<evidence type="ECO:0000259" key="2">
    <source>
        <dbReference type="PROSITE" id="PS50943"/>
    </source>
</evidence>
<evidence type="ECO:0000313" key="3">
    <source>
        <dbReference type="EMBL" id="KSV59042.1"/>
    </source>
</evidence>
<dbReference type="Proteomes" id="UP000054874">
    <property type="component" value="Unassembled WGS sequence"/>
</dbReference>
<dbReference type="EMBL" id="LNAM01000153">
    <property type="protein sequence ID" value="KSV59042.1"/>
    <property type="molecule type" value="Genomic_DNA"/>
</dbReference>
<dbReference type="RefSeq" id="WP_058352677.1">
    <property type="nucleotide sequence ID" value="NZ_CABMMD010000153.1"/>
</dbReference>
<dbReference type="AlphaFoldDB" id="A0A0V8QET0"/>
<dbReference type="PROSITE" id="PS50943">
    <property type="entry name" value="HTH_CROC1"/>
    <property type="match status" value="1"/>
</dbReference>
<evidence type="ECO:0000256" key="1">
    <source>
        <dbReference type="ARBA" id="ARBA00023125"/>
    </source>
</evidence>
<sequence length="95" mass="10484">MYYNPKDSGMRIANLRKKKGLTQEQLAEKLNISTSNLGKLERGLQGMSIDLLIEIGIFFGVSTDYILLGCEIQPNAAKAELDSVIAQLTALKQKL</sequence>
<dbReference type="CDD" id="cd00093">
    <property type="entry name" value="HTH_XRE"/>
    <property type="match status" value="1"/>
</dbReference>